<dbReference type="InterPro" id="IPR051628">
    <property type="entry name" value="LUBAC_E3_Ligases"/>
</dbReference>
<dbReference type="Gene3D" id="1.20.120.1750">
    <property type="match status" value="1"/>
</dbReference>
<evidence type="ECO:0000313" key="11">
    <source>
        <dbReference type="EMBL" id="KAG5667782.1"/>
    </source>
</evidence>
<dbReference type="GO" id="GO:0043161">
    <property type="term" value="P:proteasome-mediated ubiquitin-dependent protein catabolic process"/>
    <property type="evidence" value="ECO:0007669"/>
    <property type="project" value="TreeGrafter"/>
</dbReference>
<evidence type="ECO:0000259" key="10">
    <source>
        <dbReference type="PROSITE" id="PS51873"/>
    </source>
</evidence>
<gene>
    <name evidence="11" type="ORF">PVAND_015752</name>
</gene>
<dbReference type="GO" id="GO:0004842">
    <property type="term" value="F:ubiquitin-protein transferase activity"/>
    <property type="evidence" value="ECO:0007669"/>
    <property type="project" value="TreeGrafter"/>
</dbReference>
<evidence type="ECO:0000256" key="7">
    <source>
        <dbReference type="ARBA" id="ARBA00022833"/>
    </source>
</evidence>
<keyword evidence="5 8" id="KW-0863">Zinc-finger</keyword>
<keyword evidence="4" id="KW-0677">Repeat</keyword>
<evidence type="ECO:0000256" key="8">
    <source>
        <dbReference type="PROSITE-ProRule" id="PRU00175"/>
    </source>
</evidence>
<sequence length="215" mass="24836">MSKTLESLDDFEYLENLESFNCQICLSTIQPSDGIKLKNCFHEFCKICFTNVIKTSTEIEIQCPFIENSNQRCEAFIQDRELRCFLTVDEYSKHLNKSLSQAESQIKGAFHCLTPNCIGWVEILNNLKNFTCIVCKNVNCVKCKSIHTGTVCKNLQNVNNKSQIYINQLLREQKVMKCTKCGILVQKINGCNHLKCLKCKNEFQWIGKSGFERYQ</sequence>
<proteinExistence type="predicted"/>
<accession>A0A9J6BE20</accession>
<dbReference type="InterPro" id="IPR018957">
    <property type="entry name" value="Znf_C3HC4_RING-type"/>
</dbReference>
<dbReference type="InterPro" id="IPR001841">
    <property type="entry name" value="Znf_RING"/>
</dbReference>
<dbReference type="PANTHER" id="PTHR22770">
    <property type="entry name" value="UBIQUITIN CONJUGATING ENZYME 7 INTERACTING PROTEIN-RELATED"/>
    <property type="match status" value="1"/>
</dbReference>
<evidence type="ECO:0008006" key="13">
    <source>
        <dbReference type="Google" id="ProtNLM"/>
    </source>
</evidence>
<keyword evidence="12" id="KW-1185">Reference proteome</keyword>
<feature type="domain" description="RING-type" evidence="10">
    <location>
        <begin position="18"/>
        <end position="215"/>
    </location>
</feature>
<comment type="caution">
    <text evidence="11">The sequence shown here is derived from an EMBL/GenBank/DDBJ whole genome shotgun (WGS) entry which is preliminary data.</text>
</comment>
<keyword evidence="7" id="KW-0862">Zinc</keyword>
<evidence type="ECO:0000256" key="5">
    <source>
        <dbReference type="ARBA" id="ARBA00022771"/>
    </source>
</evidence>
<dbReference type="FunFam" id="3.30.40.10:FF:000137">
    <property type="entry name" value="RanBP-type and C3HC4-type zinc finger-containing protein 1"/>
    <property type="match status" value="1"/>
</dbReference>
<reference evidence="11" key="1">
    <citation type="submission" date="2021-03" db="EMBL/GenBank/DDBJ databases">
        <title>Chromosome level genome of the anhydrobiotic midge Polypedilum vanderplanki.</title>
        <authorList>
            <person name="Yoshida Y."/>
            <person name="Kikawada T."/>
            <person name="Gusev O."/>
        </authorList>
    </citation>
    <scope>NUCLEOTIDE SEQUENCE</scope>
    <source>
        <strain evidence="11">NIAS01</strain>
        <tissue evidence="11">Whole body or cell culture</tissue>
    </source>
</reference>
<protein>
    <recommendedName>
        <fullName evidence="13">RING-type domain-containing protein</fullName>
    </recommendedName>
</protein>
<evidence type="ECO:0000256" key="6">
    <source>
        <dbReference type="ARBA" id="ARBA00022786"/>
    </source>
</evidence>
<dbReference type="Pfam" id="PF00097">
    <property type="entry name" value="zf-C3HC4"/>
    <property type="match status" value="1"/>
</dbReference>
<comment type="pathway">
    <text evidence="1">Protein modification; protein ubiquitination.</text>
</comment>
<dbReference type="PANTHER" id="PTHR22770:SF13">
    <property type="entry name" value="RING-TYPE DOMAIN-CONTAINING PROTEIN"/>
    <property type="match status" value="1"/>
</dbReference>
<dbReference type="GO" id="GO:0043130">
    <property type="term" value="F:ubiquitin binding"/>
    <property type="evidence" value="ECO:0007669"/>
    <property type="project" value="TreeGrafter"/>
</dbReference>
<dbReference type="GO" id="GO:0071797">
    <property type="term" value="C:LUBAC complex"/>
    <property type="evidence" value="ECO:0007669"/>
    <property type="project" value="TreeGrafter"/>
</dbReference>
<dbReference type="SUPFAM" id="SSF57850">
    <property type="entry name" value="RING/U-box"/>
    <property type="match status" value="3"/>
</dbReference>
<dbReference type="PROSITE" id="PS50089">
    <property type="entry name" value="ZF_RING_2"/>
    <property type="match status" value="1"/>
</dbReference>
<dbReference type="Proteomes" id="UP001107558">
    <property type="component" value="Chromosome 4"/>
</dbReference>
<dbReference type="Gene3D" id="3.30.40.10">
    <property type="entry name" value="Zinc/RING finger domain, C3HC4 (zinc finger)"/>
    <property type="match status" value="1"/>
</dbReference>
<keyword evidence="2" id="KW-0808">Transferase</keyword>
<dbReference type="GO" id="GO:0097039">
    <property type="term" value="P:protein linear polyubiquitination"/>
    <property type="evidence" value="ECO:0007669"/>
    <property type="project" value="TreeGrafter"/>
</dbReference>
<evidence type="ECO:0000313" key="12">
    <source>
        <dbReference type="Proteomes" id="UP001107558"/>
    </source>
</evidence>
<keyword evidence="3" id="KW-0479">Metal-binding</keyword>
<organism evidence="11 12">
    <name type="scientific">Polypedilum vanderplanki</name>
    <name type="common">Sleeping chironomid midge</name>
    <dbReference type="NCBI Taxonomy" id="319348"/>
    <lineage>
        <taxon>Eukaryota</taxon>
        <taxon>Metazoa</taxon>
        <taxon>Ecdysozoa</taxon>
        <taxon>Arthropoda</taxon>
        <taxon>Hexapoda</taxon>
        <taxon>Insecta</taxon>
        <taxon>Pterygota</taxon>
        <taxon>Neoptera</taxon>
        <taxon>Endopterygota</taxon>
        <taxon>Diptera</taxon>
        <taxon>Nematocera</taxon>
        <taxon>Chironomoidea</taxon>
        <taxon>Chironomidae</taxon>
        <taxon>Chironominae</taxon>
        <taxon>Polypedilum</taxon>
        <taxon>Polypedilum</taxon>
    </lineage>
</organism>
<feature type="domain" description="RING-type" evidence="9">
    <location>
        <begin position="22"/>
        <end position="67"/>
    </location>
</feature>
<name>A0A9J6BE20_POLVA</name>
<dbReference type="EMBL" id="JADBJN010000004">
    <property type="protein sequence ID" value="KAG5667782.1"/>
    <property type="molecule type" value="Genomic_DNA"/>
</dbReference>
<evidence type="ECO:0000256" key="3">
    <source>
        <dbReference type="ARBA" id="ARBA00022723"/>
    </source>
</evidence>
<evidence type="ECO:0000259" key="9">
    <source>
        <dbReference type="PROSITE" id="PS50089"/>
    </source>
</evidence>
<keyword evidence="6" id="KW-0833">Ubl conjugation pathway</keyword>
<evidence type="ECO:0000256" key="2">
    <source>
        <dbReference type="ARBA" id="ARBA00022679"/>
    </source>
</evidence>
<dbReference type="GO" id="GO:0008270">
    <property type="term" value="F:zinc ion binding"/>
    <property type="evidence" value="ECO:0007669"/>
    <property type="project" value="UniProtKB-KW"/>
</dbReference>
<evidence type="ECO:0000256" key="1">
    <source>
        <dbReference type="ARBA" id="ARBA00004906"/>
    </source>
</evidence>
<evidence type="ECO:0000256" key="4">
    <source>
        <dbReference type="ARBA" id="ARBA00022737"/>
    </source>
</evidence>
<dbReference type="InterPro" id="IPR013083">
    <property type="entry name" value="Znf_RING/FYVE/PHD"/>
</dbReference>
<dbReference type="GO" id="GO:0005634">
    <property type="term" value="C:nucleus"/>
    <property type="evidence" value="ECO:0007669"/>
    <property type="project" value="UniProtKB-ARBA"/>
</dbReference>
<dbReference type="PROSITE" id="PS51873">
    <property type="entry name" value="TRIAD"/>
    <property type="match status" value="1"/>
</dbReference>
<dbReference type="AlphaFoldDB" id="A0A9J6BE20"/>
<dbReference type="OrthoDB" id="261960at2759"/>
<dbReference type="InterPro" id="IPR044066">
    <property type="entry name" value="TRIAD_supradom"/>
</dbReference>